<sequence>MLGRKRPLSVLRLDDAIKLAGTQLKVNGTKVFPNEWQATSVSVGMHEIFDYHFTAKIPEDLDILRSQVKPDLPWADEHFDERVGGEPLNPAPSYERWPYYKQDEKWRKGNKFSHTYPERMWPRKANNPNIVSGGDVVEYSKDNMGIRYRYGDLNDVITLLIK</sequence>
<gene>
    <name evidence="1" type="ORF">S01H4_22692</name>
</gene>
<dbReference type="EMBL" id="BART01010438">
    <property type="protein sequence ID" value="GAG88829.1"/>
    <property type="molecule type" value="Genomic_DNA"/>
</dbReference>
<dbReference type="AlphaFoldDB" id="X1AZR9"/>
<evidence type="ECO:0000313" key="1">
    <source>
        <dbReference type="EMBL" id="GAG88829.1"/>
    </source>
</evidence>
<name>X1AZR9_9ZZZZ</name>
<organism evidence="1">
    <name type="scientific">marine sediment metagenome</name>
    <dbReference type="NCBI Taxonomy" id="412755"/>
    <lineage>
        <taxon>unclassified sequences</taxon>
        <taxon>metagenomes</taxon>
        <taxon>ecological metagenomes</taxon>
    </lineage>
</organism>
<accession>X1AZR9</accession>
<reference evidence="1" key="1">
    <citation type="journal article" date="2014" name="Front. Microbiol.">
        <title>High frequency of phylogenetically diverse reductive dehalogenase-homologous genes in deep subseafloor sedimentary metagenomes.</title>
        <authorList>
            <person name="Kawai M."/>
            <person name="Futagami T."/>
            <person name="Toyoda A."/>
            <person name="Takaki Y."/>
            <person name="Nishi S."/>
            <person name="Hori S."/>
            <person name="Arai W."/>
            <person name="Tsubouchi T."/>
            <person name="Morono Y."/>
            <person name="Uchiyama I."/>
            <person name="Ito T."/>
            <person name="Fujiyama A."/>
            <person name="Inagaki F."/>
            <person name="Takami H."/>
        </authorList>
    </citation>
    <scope>NUCLEOTIDE SEQUENCE</scope>
    <source>
        <strain evidence="1">Expedition CK06-06</strain>
    </source>
</reference>
<protein>
    <submittedName>
        <fullName evidence="1">Uncharacterized protein</fullName>
    </submittedName>
</protein>
<feature type="non-terminal residue" evidence="1">
    <location>
        <position position="162"/>
    </location>
</feature>
<comment type="caution">
    <text evidence="1">The sequence shown here is derived from an EMBL/GenBank/DDBJ whole genome shotgun (WGS) entry which is preliminary data.</text>
</comment>
<proteinExistence type="predicted"/>